<proteinExistence type="predicted"/>
<keyword evidence="2" id="KW-1185">Reference proteome</keyword>
<evidence type="ECO:0000313" key="2">
    <source>
        <dbReference type="Proteomes" id="UP001589792"/>
    </source>
</evidence>
<dbReference type="Proteomes" id="UP001589792">
    <property type="component" value="Unassembled WGS sequence"/>
</dbReference>
<evidence type="ECO:0000313" key="1">
    <source>
        <dbReference type="EMBL" id="MFC0227691.1"/>
    </source>
</evidence>
<sequence>MPRRTAADSVWCLAASLGQEWDGFGMAAGTCSDSRQPEYTLADR</sequence>
<name>A0ABV6EFA9_9GAMM</name>
<organism evidence="1 2">
    <name type="scientific">Serratia aquatilis</name>
    <dbReference type="NCBI Taxonomy" id="1737515"/>
    <lineage>
        <taxon>Bacteria</taxon>
        <taxon>Pseudomonadati</taxon>
        <taxon>Pseudomonadota</taxon>
        <taxon>Gammaproteobacteria</taxon>
        <taxon>Enterobacterales</taxon>
        <taxon>Yersiniaceae</taxon>
        <taxon>Serratia</taxon>
    </lineage>
</organism>
<protein>
    <submittedName>
        <fullName evidence="1">Uncharacterized protein</fullName>
    </submittedName>
</protein>
<dbReference type="RefSeq" id="WP_380676540.1">
    <property type="nucleotide sequence ID" value="NZ_CP173186.1"/>
</dbReference>
<gene>
    <name evidence="1" type="ORF">ACFFJ3_14465</name>
</gene>
<comment type="caution">
    <text evidence="1">The sequence shown here is derived from an EMBL/GenBank/DDBJ whole genome shotgun (WGS) entry which is preliminary data.</text>
</comment>
<dbReference type="EMBL" id="JBHLXG010000013">
    <property type="protein sequence ID" value="MFC0227691.1"/>
    <property type="molecule type" value="Genomic_DNA"/>
</dbReference>
<reference evidence="1 2" key="1">
    <citation type="submission" date="2024-09" db="EMBL/GenBank/DDBJ databases">
        <authorList>
            <person name="Sun Q."/>
            <person name="Mori K."/>
        </authorList>
    </citation>
    <scope>NUCLEOTIDE SEQUENCE [LARGE SCALE GENOMIC DNA]</scope>
    <source>
        <strain evidence="1 2">CCM 8626</strain>
    </source>
</reference>
<accession>A0ABV6EFA9</accession>